<dbReference type="EMBL" id="DNNA01000251">
    <property type="protein sequence ID" value="HBC35722.1"/>
    <property type="molecule type" value="Genomic_DNA"/>
</dbReference>
<organism evidence="1 2">
    <name type="scientific">Marinobacter adhaerens</name>
    <dbReference type="NCBI Taxonomy" id="1033846"/>
    <lineage>
        <taxon>Bacteria</taxon>
        <taxon>Pseudomonadati</taxon>
        <taxon>Pseudomonadota</taxon>
        <taxon>Gammaproteobacteria</taxon>
        <taxon>Pseudomonadales</taxon>
        <taxon>Marinobacteraceae</taxon>
        <taxon>Marinobacter</taxon>
    </lineage>
</organism>
<dbReference type="AlphaFoldDB" id="A0A352IW89"/>
<protein>
    <submittedName>
        <fullName evidence="1">Short-chain dehydrogenase</fullName>
    </submittedName>
</protein>
<proteinExistence type="predicted"/>
<sequence length="29" mass="2984">MSYVVITGASAGIGECFARALAAEKQNLI</sequence>
<name>A0A352IW89_9GAMM</name>
<evidence type="ECO:0000313" key="1">
    <source>
        <dbReference type="EMBL" id="HBC35722.1"/>
    </source>
</evidence>
<dbReference type="SUPFAM" id="SSF51735">
    <property type="entry name" value="NAD(P)-binding Rossmann-fold domains"/>
    <property type="match status" value="1"/>
</dbReference>
<feature type="non-terminal residue" evidence="1">
    <location>
        <position position="29"/>
    </location>
</feature>
<dbReference type="Proteomes" id="UP000263489">
    <property type="component" value="Unassembled WGS sequence"/>
</dbReference>
<comment type="caution">
    <text evidence="1">The sequence shown here is derived from an EMBL/GenBank/DDBJ whole genome shotgun (WGS) entry which is preliminary data.</text>
</comment>
<evidence type="ECO:0000313" key="2">
    <source>
        <dbReference type="Proteomes" id="UP000263489"/>
    </source>
</evidence>
<dbReference type="Gene3D" id="3.40.50.720">
    <property type="entry name" value="NAD(P)-binding Rossmann-like Domain"/>
    <property type="match status" value="1"/>
</dbReference>
<reference evidence="1 2" key="1">
    <citation type="journal article" date="2018" name="Nat. Biotechnol.">
        <title>A standardized bacterial taxonomy based on genome phylogeny substantially revises the tree of life.</title>
        <authorList>
            <person name="Parks D.H."/>
            <person name="Chuvochina M."/>
            <person name="Waite D.W."/>
            <person name="Rinke C."/>
            <person name="Skarshewski A."/>
            <person name="Chaumeil P.A."/>
            <person name="Hugenholtz P."/>
        </authorList>
    </citation>
    <scope>NUCLEOTIDE SEQUENCE [LARGE SCALE GENOMIC DNA]</scope>
    <source>
        <strain evidence="1">UBA9380</strain>
    </source>
</reference>
<dbReference type="InterPro" id="IPR036291">
    <property type="entry name" value="NAD(P)-bd_dom_sf"/>
</dbReference>
<gene>
    <name evidence="1" type="ORF">DC045_15735</name>
</gene>
<accession>A0A352IW89</accession>